<organism evidence="2 3">
    <name type="scientific">Collinsella aerofaciens</name>
    <dbReference type="NCBI Taxonomy" id="74426"/>
    <lineage>
        <taxon>Bacteria</taxon>
        <taxon>Bacillati</taxon>
        <taxon>Actinomycetota</taxon>
        <taxon>Coriobacteriia</taxon>
        <taxon>Coriobacteriales</taxon>
        <taxon>Coriobacteriaceae</taxon>
        <taxon>Collinsella</taxon>
    </lineage>
</organism>
<dbReference type="AlphaFoldDB" id="A0A5K1J1R0"/>
<dbReference type="Proteomes" id="UP000361836">
    <property type="component" value="Unassembled WGS sequence"/>
</dbReference>
<name>A0A5K1J1R0_9ACTN</name>
<sequence length="412" mass="47248">MGCNQILDRYIEQLIETSTPQAPAWNIEKLRAGKENTWNYIDGCMIKALIELYEITGEQRYLTFADDYIDFFVQDDGTIKHYKPEEYNLDNVNAGKTLYKLYDLVGKPKYRAAMDTIYRQLETQPRTKEGVFWHKAVYPNQIWLDGMYMAQPFYMQYELSFHNRRACSDSFHMFQVVHDLMRNPLNGLYYHAYDASRKQFWCDPVTGLSANFWLRAEGWFAMALIDTWELMPPSMSAEKDEIRKMFHDLIDAMLPYQDEKTGMWHQVINLPNIAPNYLEESGSAIFANAVMKGVRLGVLGERYYQYGRRAFDGICETCLSEHDGQLALDNICLVAGLGNTAHREGTFGYYMSEPIVKNDAKGVAPLVLAYIETMHHDKLAGKRDPLAPSGVCSIEDPFGGYTPGINACKGCE</sequence>
<dbReference type="GO" id="GO:0005975">
    <property type="term" value="P:carbohydrate metabolic process"/>
    <property type="evidence" value="ECO:0007669"/>
    <property type="project" value="InterPro"/>
</dbReference>
<dbReference type="InterPro" id="IPR010905">
    <property type="entry name" value="Glyco_hydro_88"/>
</dbReference>
<dbReference type="Gene3D" id="1.50.10.10">
    <property type="match status" value="1"/>
</dbReference>
<evidence type="ECO:0000313" key="3">
    <source>
        <dbReference type="Proteomes" id="UP000361836"/>
    </source>
</evidence>
<dbReference type="SUPFAM" id="SSF48208">
    <property type="entry name" value="Six-hairpin glycosidases"/>
    <property type="match status" value="1"/>
</dbReference>
<dbReference type="InterPro" id="IPR012341">
    <property type="entry name" value="6hp_glycosidase-like_sf"/>
</dbReference>
<dbReference type="InterPro" id="IPR008928">
    <property type="entry name" value="6-hairpin_glycosidase_sf"/>
</dbReference>
<dbReference type="RefSeq" id="WP_152076624.1">
    <property type="nucleotide sequence ID" value="NZ_CAAKNU010000048.1"/>
</dbReference>
<evidence type="ECO:0000256" key="1">
    <source>
        <dbReference type="ARBA" id="ARBA00022801"/>
    </source>
</evidence>
<dbReference type="GO" id="GO:0102211">
    <property type="term" value="F:unsaturated rhamnogalacturonyl hydrolase activity"/>
    <property type="evidence" value="ECO:0007669"/>
    <property type="project" value="UniProtKB-EC"/>
</dbReference>
<proteinExistence type="predicted"/>
<accession>A0A5K1J1R0</accession>
<reference evidence="2 3" key="1">
    <citation type="submission" date="2019-10" db="EMBL/GenBank/DDBJ databases">
        <authorList>
            <person name="Wolf R A."/>
        </authorList>
    </citation>
    <scope>NUCLEOTIDE SEQUENCE [LARGE SCALE GENOMIC DNA]</scope>
    <source>
        <strain evidence="2">Collinsella_aerofaciens_MC2</strain>
    </source>
</reference>
<keyword evidence="3" id="KW-1185">Reference proteome</keyword>
<protein>
    <submittedName>
        <fullName evidence="2">Unsaturated rhamnogalacturonyl hydrolase YteR</fullName>
        <ecNumber evidence="2">3.2.1.172</ecNumber>
    </submittedName>
</protein>
<gene>
    <name evidence="2" type="primary">yteR</name>
    <name evidence="2" type="ORF">KCJAJFAP_00412</name>
</gene>
<evidence type="ECO:0000313" key="2">
    <source>
        <dbReference type="EMBL" id="VWL96441.1"/>
    </source>
</evidence>
<dbReference type="InterPro" id="IPR052043">
    <property type="entry name" value="PolySaccharide_Degr_Enz"/>
</dbReference>
<keyword evidence="2" id="KW-0326">Glycosidase</keyword>
<dbReference type="EC" id="3.2.1.172" evidence="2"/>
<dbReference type="Pfam" id="PF07470">
    <property type="entry name" value="Glyco_hydro_88"/>
    <property type="match status" value="1"/>
</dbReference>
<dbReference type="EMBL" id="CABWIE010000019">
    <property type="protein sequence ID" value="VWL96441.1"/>
    <property type="molecule type" value="Genomic_DNA"/>
</dbReference>
<keyword evidence="1 2" id="KW-0378">Hydrolase</keyword>
<dbReference type="PANTHER" id="PTHR33886:SF8">
    <property type="entry name" value="UNSATURATED RHAMNOGALACTURONAN HYDROLASE (EUROFUNG)"/>
    <property type="match status" value="1"/>
</dbReference>
<dbReference type="PANTHER" id="PTHR33886">
    <property type="entry name" value="UNSATURATED RHAMNOGALACTURONAN HYDROLASE (EUROFUNG)"/>
    <property type="match status" value="1"/>
</dbReference>